<proteinExistence type="predicted"/>
<comment type="caution">
    <text evidence="2">The sequence shown here is derived from an EMBL/GenBank/DDBJ whole genome shotgun (WGS) entry which is preliminary data.</text>
</comment>
<accession>A0ABW7KPP4</accession>
<dbReference type="Proteomes" id="UP001609176">
    <property type="component" value="Unassembled WGS sequence"/>
</dbReference>
<organism evidence="2 3">
    <name type="scientific">Antrihabitans spumae</name>
    <dbReference type="NCBI Taxonomy" id="3373370"/>
    <lineage>
        <taxon>Bacteria</taxon>
        <taxon>Bacillati</taxon>
        <taxon>Actinomycetota</taxon>
        <taxon>Actinomycetes</taxon>
        <taxon>Mycobacteriales</taxon>
        <taxon>Nocardiaceae</taxon>
        <taxon>Antrihabitans</taxon>
    </lineage>
</organism>
<name>A0ABW7KPP4_9NOCA</name>
<protein>
    <submittedName>
        <fullName evidence="2">Uncharacterized protein</fullName>
    </submittedName>
</protein>
<dbReference type="EMBL" id="JBIMSN010000090">
    <property type="protein sequence ID" value="MFH5230782.1"/>
    <property type="molecule type" value="Genomic_DNA"/>
</dbReference>
<dbReference type="Proteomes" id="UP001609219">
    <property type="component" value="Unassembled WGS sequence"/>
</dbReference>
<dbReference type="RefSeq" id="WP_395124768.1">
    <property type="nucleotide sequence ID" value="NZ_JBIMSN010000090.1"/>
</dbReference>
<dbReference type="EMBL" id="JBIMSP010000020">
    <property type="protein sequence ID" value="MFH5243041.1"/>
    <property type="molecule type" value="Genomic_DNA"/>
</dbReference>
<evidence type="ECO:0000313" key="1">
    <source>
        <dbReference type="EMBL" id="MFH5230782.1"/>
    </source>
</evidence>
<evidence type="ECO:0000313" key="2">
    <source>
        <dbReference type="EMBL" id="MFH5243041.1"/>
    </source>
</evidence>
<sequence>MSDEKRALFELLEVVHLPEWSPTPVVKMKPDRIQIAQARRLVDALYDDFGVRVNEHLVKKKWVPTPGVGANNPHDMGTFIERNEDGSWPLATPEDFFDPDDITVEQGADGQYVGIHHGSGIVERAKSATHAKLAVSAKLLQRIEEAAETDQAG</sequence>
<evidence type="ECO:0000313" key="4">
    <source>
        <dbReference type="Proteomes" id="UP001609219"/>
    </source>
</evidence>
<evidence type="ECO:0000313" key="3">
    <source>
        <dbReference type="Proteomes" id="UP001609176"/>
    </source>
</evidence>
<gene>
    <name evidence="2" type="ORF">ACHIPV_14280</name>
    <name evidence="1" type="ORF">ACHIRB_19755</name>
</gene>
<keyword evidence="4" id="KW-1185">Reference proteome</keyword>
<reference evidence="3 4" key="1">
    <citation type="submission" date="2024-10" db="EMBL/GenBank/DDBJ databases">
        <authorList>
            <person name="Riesco R."/>
        </authorList>
    </citation>
    <scope>NUCLEOTIDE SEQUENCE [LARGE SCALE GENOMIC DNA]</scope>
    <source>
        <strain evidence="2 3">NCIMB 15448</strain>
        <strain evidence="1 4">NCIMB 15450</strain>
    </source>
</reference>